<keyword evidence="4" id="KW-0808">Transferase</keyword>
<proteinExistence type="inferred from homology"/>
<keyword evidence="9" id="KW-1185">Reference proteome</keyword>
<evidence type="ECO:0000256" key="7">
    <source>
        <dbReference type="SAM" id="MobiDB-lite"/>
    </source>
</evidence>
<dbReference type="SUPFAM" id="SSF53383">
    <property type="entry name" value="PLP-dependent transferases"/>
    <property type="match status" value="2"/>
</dbReference>
<protein>
    <recommendedName>
        <fullName evidence="3">serine C-palmitoyltransferase</fullName>
        <ecNumber evidence="3">2.3.1.50</ecNumber>
    </recommendedName>
</protein>
<dbReference type="InterPro" id="IPR015424">
    <property type="entry name" value="PyrdxlP-dep_Trfase"/>
</dbReference>
<dbReference type="Gene3D" id="3.90.1150.10">
    <property type="entry name" value="Aspartate Aminotransferase, domain 1"/>
    <property type="match status" value="1"/>
</dbReference>
<accession>A0A6P8ATX7</accession>
<organism evidence="9 10">
    <name type="scientific">Pyricularia grisea</name>
    <name type="common">Crabgrass-specific blast fungus</name>
    <name type="synonym">Magnaporthe grisea</name>
    <dbReference type="NCBI Taxonomy" id="148305"/>
    <lineage>
        <taxon>Eukaryota</taxon>
        <taxon>Fungi</taxon>
        <taxon>Dikarya</taxon>
        <taxon>Ascomycota</taxon>
        <taxon>Pezizomycotina</taxon>
        <taxon>Sordariomycetes</taxon>
        <taxon>Sordariomycetidae</taxon>
        <taxon>Magnaporthales</taxon>
        <taxon>Pyriculariaceae</taxon>
        <taxon>Pyricularia</taxon>
    </lineage>
</organism>
<dbReference type="InterPro" id="IPR015422">
    <property type="entry name" value="PyrdxlP-dep_Trfase_small"/>
</dbReference>
<evidence type="ECO:0000256" key="1">
    <source>
        <dbReference type="ARBA" id="ARBA00001933"/>
    </source>
</evidence>
<dbReference type="GO" id="GO:0008710">
    <property type="term" value="F:8-amino-7-oxononanoate synthase activity"/>
    <property type="evidence" value="ECO:0007669"/>
    <property type="project" value="UniProtKB-EC"/>
</dbReference>
<dbReference type="GeneID" id="41964005"/>
<keyword evidence="5" id="KW-0663">Pyridoxal phosphate</keyword>
<comment type="catalytic activity">
    <reaction evidence="6">
        <text>L-serine + hexadecanoyl-CoA + H(+) = 3-oxosphinganine + CO2 + CoA</text>
        <dbReference type="Rhea" id="RHEA:14761"/>
        <dbReference type="ChEBI" id="CHEBI:15378"/>
        <dbReference type="ChEBI" id="CHEBI:16526"/>
        <dbReference type="ChEBI" id="CHEBI:33384"/>
        <dbReference type="ChEBI" id="CHEBI:57287"/>
        <dbReference type="ChEBI" id="CHEBI:57379"/>
        <dbReference type="ChEBI" id="CHEBI:58299"/>
        <dbReference type="EC" id="2.3.1.50"/>
    </reaction>
</comment>
<reference evidence="10" key="2">
    <citation type="submission" date="2019-10" db="EMBL/GenBank/DDBJ databases">
        <authorList>
            <consortium name="NCBI Genome Project"/>
        </authorList>
    </citation>
    <scope>NUCLEOTIDE SEQUENCE</scope>
    <source>
        <strain evidence="10">NI907</strain>
    </source>
</reference>
<comment type="similarity">
    <text evidence="2">Belongs to the class-II pyridoxal-phosphate-dependent aminotransferase family.</text>
</comment>
<feature type="region of interest" description="Disordered" evidence="7">
    <location>
        <begin position="1"/>
        <end position="32"/>
    </location>
</feature>
<dbReference type="EC" id="2.3.1.50" evidence="3"/>
<evidence type="ECO:0000256" key="3">
    <source>
        <dbReference type="ARBA" id="ARBA00013220"/>
    </source>
</evidence>
<evidence type="ECO:0000256" key="6">
    <source>
        <dbReference type="ARBA" id="ARBA00048528"/>
    </source>
</evidence>
<gene>
    <name evidence="10" type="ORF">PgNI_09108</name>
</gene>
<dbReference type="PROSITE" id="PS00599">
    <property type="entry name" value="AA_TRANSFER_CLASS_2"/>
    <property type="match status" value="1"/>
</dbReference>
<dbReference type="GO" id="GO:0009102">
    <property type="term" value="P:biotin biosynthetic process"/>
    <property type="evidence" value="ECO:0007669"/>
    <property type="project" value="UniProtKB-KW"/>
</dbReference>
<dbReference type="GO" id="GO:0030170">
    <property type="term" value="F:pyridoxal phosphate binding"/>
    <property type="evidence" value="ECO:0007669"/>
    <property type="project" value="InterPro"/>
</dbReference>
<dbReference type="InterPro" id="IPR001917">
    <property type="entry name" value="Aminotrans_II_pyridoxalP_BS"/>
</dbReference>
<dbReference type="AlphaFoldDB" id="A0A6P8ATX7"/>
<reference evidence="10" key="3">
    <citation type="submission" date="2025-08" db="UniProtKB">
        <authorList>
            <consortium name="RefSeq"/>
        </authorList>
    </citation>
    <scope>IDENTIFICATION</scope>
    <source>
        <strain evidence="10">NI907</strain>
    </source>
</reference>
<dbReference type="Proteomes" id="UP000515153">
    <property type="component" value="Unplaced"/>
</dbReference>
<evidence type="ECO:0000313" key="9">
    <source>
        <dbReference type="Proteomes" id="UP000515153"/>
    </source>
</evidence>
<dbReference type="Gene3D" id="3.40.640.10">
    <property type="entry name" value="Type I PLP-dependent aspartate aminotransferase-like (Major domain)"/>
    <property type="match status" value="2"/>
</dbReference>
<name>A0A6P8ATX7_PYRGI</name>
<comment type="cofactor">
    <cofactor evidence="1">
        <name>pyridoxal 5'-phosphate</name>
        <dbReference type="ChEBI" id="CHEBI:597326"/>
    </cofactor>
</comment>
<dbReference type="PANTHER" id="PTHR13693">
    <property type="entry name" value="CLASS II AMINOTRANSFERASE/8-AMINO-7-OXONONANOATE SYNTHASE"/>
    <property type="match status" value="1"/>
</dbReference>
<dbReference type="KEGG" id="pgri:PgNI_09108"/>
<evidence type="ECO:0000313" key="10">
    <source>
        <dbReference type="RefSeq" id="XP_030978368.1"/>
    </source>
</evidence>
<feature type="domain" description="Aminotransferase class I/classII large" evidence="8">
    <location>
        <begin position="179"/>
        <end position="487"/>
    </location>
</feature>
<dbReference type="InterPro" id="IPR004839">
    <property type="entry name" value="Aminotransferase_I/II_large"/>
</dbReference>
<evidence type="ECO:0000256" key="4">
    <source>
        <dbReference type="ARBA" id="ARBA00022679"/>
    </source>
</evidence>
<dbReference type="Pfam" id="PF00155">
    <property type="entry name" value="Aminotran_1_2"/>
    <property type="match status" value="1"/>
</dbReference>
<dbReference type="InterPro" id="IPR015421">
    <property type="entry name" value="PyrdxlP-dep_Trfase_major"/>
</dbReference>
<sequence>MPQPSYHELQSTSNDDKTSDPEDPEDGKYGTFIIRGNQPQAPKIGQLDKLGEFVYLGLTRIQVILLSTRLARSFRREHSSSSPSWSGHKFGPLSVQGLFNSHYIEPMFLWWGMNTRILLGPSVGRVPVRDSFDTDMTSCINGASHNYAGSYLATERSEAIHRLCLDKLPVTVDSGPLYEAAREELARFCSADFCIPTTTGYGSNYLAMPRVLALLRQRGDTVAVFCDEHCHNSIFTGVFLGMGQLGSVSLHRFPHNDAGQLETLLRDSTATVKMVVVEGLYSMEGDVPPLRELAKLKETHGFVLYCDEAHSFLSLGKMGRGCFEHAKDRGLMSTPDPVDLRTWTLSKAVGGIGGCIAGKAEFASCFIDAPSQPVSAATLVQALWLIRQPGLVRRNLARLSATAHYCRRELTRRGVFVYGGANDATPVMPVWTGRSSTAARFSYELRRRGVLASPVTTPAVPFWESRVRVNLSADFDANDADRLVCAIVDAARVTKVISPAARRKTTTMTPAIFPLARDRKENMNIEDDDDDEQRAASASIETLIHHQAQLQPQTRAEPLTTAGHAARERYGVASGGSRWISGTFPPHVSVEGLIAAAAGAEAAMSFQDVSVLLASTVAALARPLLGAKRHVMLFPAKPDSCRVEDGLLLIPPGAMSRDRLRVVRYAGVGDLARCAVEAGAAKKNTCVTVYLELTDSTPVEVVRATVDRVIQQVGDRTPVTVLLRDARTAKSRPEIVHLGQVVPRRGRVHALLFGTCVADDVEIGYLAGPENLVRELRYTSRGYMYTTSMPPFVVDMMVVALESRLGNCV</sequence>
<dbReference type="PANTHER" id="PTHR13693:SF3">
    <property type="entry name" value="LD36009P"/>
    <property type="match status" value="1"/>
</dbReference>
<dbReference type="RefSeq" id="XP_030978368.1">
    <property type="nucleotide sequence ID" value="XM_031129097.1"/>
</dbReference>
<evidence type="ECO:0000256" key="2">
    <source>
        <dbReference type="ARBA" id="ARBA00008392"/>
    </source>
</evidence>
<reference evidence="10" key="1">
    <citation type="journal article" date="2019" name="Mol. Biol. Evol.">
        <title>Blast fungal genomes show frequent chromosomal changes, gene gains and losses, and effector gene turnover.</title>
        <authorList>
            <person name="Gomez Luciano L.B."/>
            <person name="Jason Tsai I."/>
            <person name="Chuma I."/>
            <person name="Tosa Y."/>
            <person name="Chen Y.H."/>
            <person name="Li J.Y."/>
            <person name="Li M.Y."/>
            <person name="Jade Lu M.Y."/>
            <person name="Nakayashiki H."/>
            <person name="Li W.H."/>
        </authorList>
    </citation>
    <scope>NUCLEOTIDE SEQUENCE</scope>
    <source>
        <strain evidence="10">NI907</strain>
    </source>
</reference>
<dbReference type="InterPro" id="IPR050087">
    <property type="entry name" value="AON_synthase_class-II"/>
</dbReference>
<evidence type="ECO:0000256" key="5">
    <source>
        <dbReference type="ARBA" id="ARBA00022898"/>
    </source>
</evidence>
<evidence type="ECO:0000259" key="8">
    <source>
        <dbReference type="Pfam" id="PF00155"/>
    </source>
</evidence>